<feature type="compositionally biased region" description="Low complexity" evidence="1">
    <location>
        <begin position="231"/>
        <end position="245"/>
    </location>
</feature>
<keyword evidence="2" id="KW-1133">Transmembrane helix</keyword>
<feature type="region of interest" description="Disordered" evidence="1">
    <location>
        <begin position="201"/>
        <end position="250"/>
    </location>
</feature>
<dbReference type="STRING" id="937775.Metlim_0186"/>
<dbReference type="RefSeq" id="WP_004075947.1">
    <property type="nucleotide sequence ID" value="NZ_CM001436.1"/>
</dbReference>
<evidence type="ECO:0000313" key="4">
    <source>
        <dbReference type="Proteomes" id="UP000005741"/>
    </source>
</evidence>
<organism evidence="3 4">
    <name type="scientific">Methanoplanus limicola DSM 2279</name>
    <dbReference type="NCBI Taxonomy" id="937775"/>
    <lineage>
        <taxon>Archaea</taxon>
        <taxon>Methanobacteriati</taxon>
        <taxon>Methanobacteriota</taxon>
        <taxon>Stenosarchaea group</taxon>
        <taxon>Methanomicrobia</taxon>
        <taxon>Methanomicrobiales</taxon>
        <taxon>Methanomicrobiaceae</taxon>
        <taxon>Methanoplanus</taxon>
    </lineage>
</organism>
<dbReference type="HOGENOM" id="CLU_653174_0_0_2"/>
<feature type="region of interest" description="Disordered" evidence="1">
    <location>
        <begin position="369"/>
        <end position="392"/>
    </location>
</feature>
<reference evidence="3 4" key="1">
    <citation type="submission" date="2011-10" db="EMBL/GenBank/DDBJ databases">
        <title>The Improved High-Quality Draft genome of Methanoplanus limicola DSM 2279.</title>
        <authorList>
            <consortium name="US DOE Joint Genome Institute (JGI-PGF)"/>
            <person name="Lucas S."/>
            <person name="Copeland A."/>
            <person name="Lapidus A."/>
            <person name="Glavina del Rio T."/>
            <person name="Dalin E."/>
            <person name="Tice H."/>
            <person name="Bruce D."/>
            <person name="Goodwin L."/>
            <person name="Pitluck S."/>
            <person name="Peters L."/>
            <person name="Mikhailova N."/>
            <person name="Lu M."/>
            <person name="Kyrpides N."/>
            <person name="Mavromatis K."/>
            <person name="Ivanova N."/>
            <person name="Markowitz V."/>
            <person name="Cheng J.-F."/>
            <person name="Hugenholtz P."/>
            <person name="Woyke T."/>
            <person name="Wu D."/>
            <person name="Wirth R."/>
            <person name="Brambilla E.-M."/>
            <person name="Klenk H.-P."/>
            <person name="Eisen J.A."/>
        </authorList>
    </citation>
    <scope>NUCLEOTIDE SEQUENCE [LARGE SCALE GENOMIC DNA]</scope>
    <source>
        <strain evidence="3 4">DSM 2279</strain>
    </source>
</reference>
<feature type="compositionally biased region" description="Low complexity" evidence="1">
    <location>
        <begin position="201"/>
        <end position="222"/>
    </location>
</feature>
<name>H1YZS7_9EURY</name>
<sequence length="420" mass="43852">MNKFKKSIFCGIILLLVMITGVTSAVSVAISPDNIDEGDTVTISFQDLNDNSTFALRMQSVIGIGNETSFQFVATNVNVPFSMSDPEVYVRAKPVNSAGLKATSGGSIKSVEYLADETKIVDFSQGLDNLGAGSIEALRVFGETEAKNQNIDISLQLEGIKTGPSSGSISFGLSGIESGSAWIYIFVDGSEVIGKEIIIGEPPVTATPTPTQTTSSSGGSSHDSSDDEPTSEPTSSATAEPTETTVKTDEASSMDGIATIFFREDAISGAVPEQVFITKVTPKEIPSDWQAVSEGYIISPSGAKFSPEATLTIRMNESISSQASALRPFIVKYTGNDWTIMPSVVSGNAVKTDIDSTGQYALVIISSGGQTSSGSTANSGYSDYSGQQESPTQASGMSAALIPAFIGILGGILLLTGRRD</sequence>
<keyword evidence="2" id="KW-0472">Membrane</keyword>
<evidence type="ECO:0000256" key="1">
    <source>
        <dbReference type="SAM" id="MobiDB-lite"/>
    </source>
</evidence>
<feature type="transmembrane region" description="Helical" evidence="2">
    <location>
        <begin position="397"/>
        <end position="416"/>
    </location>
</feature>
<feature type="compositionally biased region" description="Low complexity" evidence="1">
    <location>
        <begin position="369"/>
        <end position="380"/>
    </location>
</feature>
<dbReference type="OrthoDB" id="112144at2157"/>
<feature type="compositionally biased region" description="Polar residues" evidence="1">
    <location>
        <begin position="381"/>
        <end position="392"/>
    </location>
</feature>
<dbReference type="EMBL" id="CM001436">
    <property type="protein sequence ID" value="EHQ34339.1"/>
    <property type="molecule type" value="Genomic_DNA"/>
</dbReference>
<keyword evidence="2" id="KW-0812">Transmembrane</keyword>
<dbReference type="AlphaFoldDB" id="H1YZS7"/>
<evidence type="ECO:0000256" key="2">
    <source>
        <dbReference type="SAM" id="Phobius"/>
    </source>
</evidence>
<evidence type="ECO:0000313" key="3">
    <source>
        <dbReference type="EMBL" id="EHQ34339.1"/>
    </source>
</evidence>
<dbReference type="InParanoid" id="H1YZS7"/>
<dbReference type="Proteomes" id="UP000005741">
    <property type="component" value="Chromosome"/>
</dbReference>
<accession>H1YZS7</accession>
<keyword evidence="4" id="KW-1185">Reference proteome</keyword>
<proteinExistence type="predicted"/>
<protein>
    <submittedName>
        <fullName evidence="3">Uncharacterized protein</fullName>
    </submittedName>
</protein>
<gene>
    <name evidence="3" type="ORF">Metlim_0186</name>
</gene>